<keyword evidence="3" id="KW-1185">Reference proteome</keyword>
<evidence type="ECO:0000313" key="3">
    <source>
        <dbReference type="Proteomes" id="UP000052978"/>
    </source>
</evidence>
<evidence type="ECO:0000313" key="2">
    <source>
        <dbReference type="EMBL" id="EPQ16793.1"/>
    </source>
</evidence>
<protein>
    <submittedName>
        <fullName evidence="2">Uncharacterized protein</fullName>
    </submittedName>
</protein>
<dbReference type="AlphaFoldDB" id="S7Q0H8"/>
<feature type="compositionally biased region" description="Basic and acidic residues" evidence="1">
    <location>
        <begin position="1"/>
        <end position="16"/>
    </location>
</feature>
<feature type="region of interest" description="Disordered" evidence="1">
    <location>
        <begin position="1"/>
        <end position="59"/>
    </location>
</feature>
<evidence type="ECO:0000256" key="1">
    <source>
        <dbReference type="SAM" id="MobiDB-lite"/>
    </source>
</evidence>
<organism evidence="2 3">
    <name type="scientific">Myotis brandtii</name>
    <name type="common">Brandt's bat</name>
    <dbReference type="NCBI Taxonomy" id="109478"/>
    <lineage>
        <taxon>Eukaryota</taxon>
        <taxon>Metazoa</taxon>
        <taxon>Chordata</taxon>
        <taxon>Craniata</taxon>
        <taxon>Vertebrata</taxon>
        <taxon>Euteleostomi</taxon>
        <taxon>Mammalia</taxon>
        <taxon>Eutheria</taxon>
        <taxon>Laurasiatheria</taxon>
        <taxon>Chiroptera</taxon>
        <taxon>Yangochiroptera</taxon>
        <taxon>Vespertilionidae</taxon>
        <taxon>Myotis</taxon>
    </lineage>
</organism>
<sequence length="88" mass="10008">MDHVAPEGKLAEKKSESMSSHPSKRQSQRGGRIPFQDELKPPQGGWATLRAPGRPPWPWRGTCTRPFDSLENHFRGEEVKRIKKMGDT</sequence>
<accession>S7Q0H8</accession>
<reference evidence="2 3" key="1">
    <citation type="journal article" date="2013" name="Nat. Commun.">
        <title>Genome analysis reveals insights into physiology and longevity of the Brandt's bat Myotis brandtii.</title>
        <authorList>
            <person name="Seim I."/>
            <person name="Fang X."/>
            <person name="Xiong Z."/>
            <person name="Lobanov A.V."/>
            <person name="Huang Z."/>
            <person name="Ma S."/>
            <person name="Feng Y."/>
            <person name="Turanov A.A."/>
            <person name="Zhu Y."/>
            <person name="Lenz T.L."/>
            <person name="Gerashchenko M.V."/>
            <person name="Fan D."/>
            <person name="Hee Yim S."/>
            <person name="Yao X."/>
            <person name="Jordan D."/>
            <person name="Xiong Y."/>
            <person name="Ma Y."/>
            <person name="Lyapunov A.N."/>
            <person name="Chen G."/>
            <person name="Kulakova O.I."/>
            <person name="Sun Y."/>
            <person name="Lee S.G."/>
            <person name="Bronson R.T."/>
            <person name="Moskalev A.A."/>
            <person name="Sunyaev S.R."/>
            <person name="Zhang G."/>
            <person name="Krogh A."/>
            <person name="Wang J."/>
            <person name="Gladyshev V.N."/>
        </authorList>
    </citation>
    <scope>NUCLEOTIDE SEQUENCE [LARGE SCALE GENOMIC DNA]</scope>
</reference>
<gene>
    <name evidence="2" type="ORF">D623_10020283</name>
</gene>
<dbReference type="EMBL" id="KE164302">
    <property type="protein sequence ID" value="EPQ16793.1"/>
    <property type="molecule type" value="Genomic_DNA"/>
</dbReference>
<name>S7Q0H8_MYOBR</name>
<dbReference type="Proteomes" id="UP000052978">
    <property type="component" value="Unassembled WGS sequence"/>
</dbReference>
<proteinExistence type="predicted"/>